<evidence type="ECO:0000256" key="4">
    <source>
        <dbReference type="ARBA" id="ARBA00022946"/>
    </source>
</evidence>
<dbReference type="InterPro" id="IPR039544">
    <property type="entry name" value="Tim44-like"/>
</dbReference>
<dbReference type="GO" id="GO:0051087">
    <property type="term" value="F:protein-folding chaperone binding"/>
    <property type="evidence" value="ECO:0007669"/>
    <property type="project" value="TreeGrafter"/>
</dbReference>
<sequence length="492" mass="55927">MAKVLTTASKCVPNLITLSSKASTINIRSSSPIHRSYSIQLGRYPSSNNNIHLHKQNHISITNHNRLVQPNCFIYHDPLFISKRGNASQPKGFFGSLIDNIKEELNKNKDIKDNIKKFRDQAKKLEDSDALKEARDKYKVLERETMKSSAVLREKIGEIGEKVKESDVMKKASDIGYELGKQAQKAAEKISETTEQITDTAAFKKVSQRLSTIKEEVGDATKLTRQLGYRPPAVLRKRTDTDSVKKEKVFHADTETQTITVHKDSQWFQSWQNFKENNTYLHKLFDLKSKYDESDNLVVRVARTFTDKVSGALSSIFSQSETSEALTEICRIDPTFDVEKFIRIVQYDIIPNILESLARGELEILRDWCTEAVYNVLIHPINVSKALNHKYHLKIIDLGDAELVAAKIMEMGPVLVVTFQAQQIAYISDANGKVVEGDPEQINRINYIFALGRDPTILDPLSAWRLVDLSASKNNIKQIKNKSTADFRFVFF</sequence>
<comment type="subcellular location">
    <subcellularLocation>
        <location evidence="1">Mitochondrion inner membrane</location>
    </subcellularLocation>
</comment>
<evidence type="ECO:0000313" key="9">
    <source>
        <dbReference type="EMBL" id="CAF0883356.1"/>
    </source>
</evidence>
<dbReference type="SMART" id="SM00978">
    <property type="entry name" value="Tim44"/>
    <property type="match status" value="1"/>
</dbReference>
<dbReference type="GO" id="GO:0005743">
    <property type="term" value="C:mitochondrial inner membrane"/>
    <property type="evidence" value="ECO:0007669"/>
    <property type="project" value="UniProtKB-SubCell"/>
</dbReference>
<evidence type="ECO:0000313" key="10">
    <source>
        <dbReference type="Proteomes" id="UP000663864"/>
    </source>
</evidence>
<name>A0A813YF06_9BILA</name>
<feature type="coiled-coil region" evidence="7">
    <location>
        <begin position="101"/>
        <end position="144"/>
    </location>
</feature>
<reference evidence="9" key="1">
    <citation type="submission" date="2021-02" db="EMBL/GenBank/DDBJ databases">
        <authorList>
            <person name="Nowell W R."/>
        </authorList>
    </citation>
    <scope>NUCLEOTIDE SEQUENCE</scope>
</reference>
<keyword evidence="3" id="KW-0999">Mitochondrion inner membrane</keyword>
<keyword evidence="5" id="KW-0496">Mitochondrion</keyword>
<evidence type="ECO:0000256" key="3">
    <source>
        <dbReference type="ARBA" id="ARBA00022792"/>
    </source>
</evidence>
<keyword evidence="7" id="KW-0175">Coiled coil</keyword>
<dbReference type="Gene3D" id="3.10.450.240">
    <property type="match status" value="1"/>
</dbReference>
<keyword evidence="4" id="KW-0809">Transit peptide</keyword>
<dbReference type="GO" id="GO:0030150">
    <property type="term" value="P:protein import into mitochondrial matrix"/>
    <property type="evidence" value="ECO:0007669"/>
    <property type="project" value="TreeGrafter"/>
</dbReference>
<evidence type="ECO:0000256" key="6">
    <source>
        <dbReference type="ARBA" id="ARBA00023136"/>
    </source>
</evidence>
<protein>
    <recommendedName>
        <fullName evidence="8">Tim44-like domain-containing protein</fullName>
    </recommendedName>
</protein>
<dbReference type="PANTHER" id="PTHR10721">
    <property type="entry name" value="MITOCHONDRIAL IMPORT INNER MEMBRANE TRANSLOCASE SUBUNIT TIM44"/>
    <property type="match status" value="1"/>
</dbReference>
<comment type="caution">
    <text evidence="9">The sequence shown here is derived from an EMBL/GenBank/DDBJ whole genome shotgun (WGS) entry which is preliminary data.</text>
</comment>
<dbReference type="EMBL" id="CAJNOT010000184">
    <property type="protein sequence ID" value="CAF0883356.1"/>
    <property type="molecule type" value="Genomic_DNA"/>
</dbReference>
<comment type="similarity">
    <text evidence="2">Belongs to the Tim44 family.</text>
</comment>
<evidence type="ECO:0000256" key="1">
    <source>
        <dbReference type="ARBA" id="ARBA00004273"/>
    </source>
</evidence>
<accession>A0A813YF06</accession>
<dbReference type="Proteomes" id="UP000663864">
    <property type="component" value="Unassembled WGS sequence"/>
</dbReference>
<evidence type="ECO:0000256" key="2">
    <source>
        <dbReference type="ARBA" id="ARBA00009597"/>
    </source>
</evidence>
<organism evidence="9 10">
    <name type="scientific">Rotaria sordida</name>
    <dbReference type="NCBI Taxonomy" id="392033"/>
    <lineage>
        <taxon>Eukaryota</taxon>
        <taxon>Metazoa</taxon>
        <taxon>Spiralia</taxon>
        <taxon>Gnathifera</taxon>
        <taxon>Rotifera</taxon>
        <taxon>Eurotatoria</taxon>
        <taxon>Bdelloidea</taxon>
        <taxon>Philodinida</taxon>
        <taxon>Philodinidae</taxon>
        <taxon>Rotaria</taxon>
    </lineage>
</organism>
<keyword evidence="6" id="KW-0472">Membrane</keyword>
<dbReference type="AlphaFoldDB" id="A0A813YF06"/>
<proteinExistence type="inferred from homology"/>
<dbReference type="InterPro" id="IPR032710">
    <property type="entry name" value="NTF2-like_dom_sf"/>
</dbReference>
<feature type="domain" description="Tim44-like" evidence="8">
    <location>
        <begin position="322"/>
        <end position="471"/>
    </location>
</feature>
<dbReference type="PANTHER" id="PTHR10721:SF1">
    <property type="entry name" value="MITOCHONDRIAL IMPORT INNER MEMBRANE TRANSLOCASE SUBUNIT TIM44"/>
    <property type="match status" value="1"/>
</dbReference>
<evidence type="ECO:0000256" key="7">
    <source>
        <dbReference type="SAM" id="Coils"/>
    </source>
</evidence>
<dbReference type="SUPFAM" id="SSF54427">
    <property type="entry name" value="NTF2-like"/>
    <property type="match status" value="1"/>
</dbReference>
<dbReference type="Pfam" id="PF04280">
    <property type="entry name" value="Tim44"/>
    <property type="match status" value="1"/>
</dbReference>
<evidence type="ECO:0000256" key="5">
    <source>
        <dbReference type="ARBA" id="ARBA00023128"/>
    </source>
</evidence>
<evidence type="ECO:0000259" key="8">
    <source>
        <dbReference type="SMART" id="SM00978"/>
    </source>
</evidence>
<dbReference type="InterPro" id="IPR007379">
    <property type="entry name" value="Tim44-like_dom"/>
</dbReference>
<gene>
    <name evidence="9" type="ORF">ZHD862_LOCUS6500</name>
</gene>